<dbReference type="OrthoDB" id="667380at2"/>
<sequence>MEAGKNKLIYYSMLTQDIGTKQRLLQECKRKLDVQVQAAKEAMENAQQSAVESEGGMEDLREICQAQRDMYARQLDELLAVMVQLQGINATKVNRQVSPGAVVRTELHNYFIGISLCEVKVDGEPYYAVSAMSPLYKAMAGKTEGQTFSFRSREYSILQVY</sequence>
<gene>
    <name evidence="1" type="ORF">DXT99_22175</name>
</gene>
<accession>A0A3D8L6R0</accession>
<dbReference type="AlphaFoldDB" id="A0A3D8L6R0"/>
<dbReference type="Proteomes" id="UP000256708">
    <property type="component" value="Unassembled WGS sequence"/>
</dbReference>
<comment type="caution">
    <text evidence="1">The sequence shown here is derived from an EMBL/GenBank/DDBJ whole genome shotgun (WGS) entry which is preliminary data.</text>
</comment>
<evidence type="ECO:0000313" key="1">
    <source>
        <dbReference type="EMBL" id="RDV12976.1"/>
    </source>
</evidence>
<keyword evidence="2" id="KW-1185">Reference proteome</keyword>
<organism evidence="1 2">
    <name type="scientific">Pontibacter diazotrophicus</name>
    <dbReference type="NCBI Taxonomy" id="1400979"/>
    <lineage>
        <taxon>Bacteria</taxon>
        <taxon>Pseudomonadati</taxon>
        <taxon>Bacteroidota</taxon>
        <taxon>Cytophagia</taxon>
        <taxon>Cytophagales</taxon>
        <taxon>Hymenobacteraceae</taxon>
        <taxon>Pontibacter</taxon>
    </lineage>
</organism>
<evidence type="ECO:0000313" key="2">
    <source>
        <dbReference type="Proteomes" id="UP000256708"/>
    </source>
</evidence>
<reference evidence="2" key="1">
    <citation type="submission" date="2018-08" db="EMBL/GenBank/DDBJ databases">
        <authorList>
            <person name="Liu Z.-W."/>
            <person name="Du Z.-J."/>
        </authorList>
    </citation>
    <scope>NUCLEOTIDE SEQUENCE [LARGE SCALE GENOMIC DNA]</scope>
    <source>
        <strain evidence="2">H4X</strain>
    </source>
</reference>
<protein>
    <recommendedName>
        <fullName evidence="3">3-oxoacyl-ACP synthase</fullName>
    </recommendedName>
</protein>
<dbReference type="EMBL" id="QRGR01000031">
    <property type="protein sequence ID" value="RDV12976.1"/>
    <property type="molecule type" value="Genomic_DNA"/>
</dbReference>
<evidence type="ECO:0008006" key="3">
    <source>
        <dbReference type="Google" id="ProtNLM"/>
    </source>
</evidence>
<proteinExistence type="predicted"/>
<name>A0A3D8L6R0_9BACT</name>